<evidence type="ECO:0000313" key="4">
    <source>
        <dbReference type="Proteomes" id="UP000005446"/>
    </source>
</evidence>
<name>H0EDK9_GLAL7</name>
<gene>
    <name evidence="3" type="ORF">M7I_0658</name>
</gene>
<dbReference type="Gene3D" id="3.30.710.10">
    <property type="entry name" value="Potassium Channel Kv1.1, Chain A"/>
    <property type="match status" value="1"/>
</dbReference>
<dbReference type="EMBL" id="AGUE01000010">
    <property type="protein sequence ID" value="EHL03435.1"/>
    <property type="molecule type" value="Genomic_DNA"/>
</dbReference>
<dbReference type="OrthoDB" id="6359816at2759"/>
<dbReference type="SUPFAM" id="SSF54695">
    <property type="entry name" value="POZ domain"/>
    <property type="match status" value="1"/>
</dbReference>
<organism evidence="3 4">
    <name type="scientific">Glarea lozoyensis (strain ATCC 74030 / MF5533)</name>
    <dbReference type="NCBI Taxonomy" id="1104152"/>
    <lineage>
        <taxon>Eukaryota</taxon>
        <taxon>Fungi</taxon>
        <taxon>Dikarya</taxon>
        <taxon>Ascomycota</taxon>
        <taxon>Pezizomycotina</taxon>
        <taxon>Leotiomycetes</taxon>
        <taxon>Helotiales</taxon>
        <taxon>Helotiaceae</taxon>
        <taxon>Glarea</taxon>
    </lineage>
</organism>
<keyword evidence="4" id="KW-1185">Reference proteome</keyword>
<dbReference type="PROSITE" id="PS50097">
    <property type="entry name" value="BTB"/>
    <property type="match status" value="1"/>
</dbReference>
<dbReference type="InterPro" id="IPR000210">
    <property type="entry name" value="BTB/POZ_dom"/>
</dbReference>
<accession>H0EDK9</accession>
<evidence type="ECO:0000256" key="1">
    <source>
        <dbReference type="SAM" id="MobiDB-lite"/>
    </source>
</evidence>
<evidence type="ECO:0000259" key="2">
    <source>
        <dbReference type="PROSITE" id="PS50097"/>
    </source>
</evidence>
<evidence type="ECO:0000313" key="3">
    <source>
        <dbReference type="EMBL" id="EHL03435.1"/>
    </source>
</evidence>
<feature type="region of interest" description="Disordered" evidence="1">
    <location>
        <begin position="194"/>
        <end position="253"/>
    </location>
</feature>
<comment type="caution">
    <text evidence="3">The sequence shown here is derived from an EMBL/GenBank/DDBJ whole genome shotgun (WGS) entry which is preliminary data.</text>
</comment>
<dbReference type="PANTHER" id="PTHR47843:SF7">
    <property type="entry name" value="BTB DOMAIN-CONTAINING PROTEIN"/>
    <property type="match status" value="1"/>
</dbReference>
<dbReference type="InterPro" id="IPR011333">
    <property type="entry name" value="SKP1/BTB/POZ_sf"/>
</dbReference>
<protein>
    <recommendedName>
        <fullName evidence="2">BTB domain-containing protein</fullName>
    </recommendedName>
</protein>
<proteinExistence type="predicted"/>
<dbReference type="AlphaFoldDB" id="H0EDK9"/>
<feature type="domain" description="BTB" evidence="2">
    <location>
        <begin position="18"/>
        <end position="86"/>
    </location>
</feature>
<dbReference type="HOGENOM" id="CLU_056401_0_0_1"/>
<dbReference type="InParanoid" id="H0EDK9"/>
<reference evidence="3 4" key="1">
    <citation type="journal article" date="2012" name="Eukaryot. Cell">
        <title>Genome sequence of the fungus Glarea lozoyensis: the first genome sequence of a species from the Helotiaceae family.</title>
        <authorList>
            <person name="Youssar L."/>
            <person name="Gruening B.A."/>
            <person name="Erxleben A."/>
            <person name="Guenther S."/>
            <person name="Huettel W."/>
        </authorList>
    </citation>
    <scope>NUCLEOTIDE SEQUENCE [LARGE SCALE GENOMIC DNA]</scope>
    <source>
        <strain evidence="4">ATCC 74030 / MF5533</strain>
    </source>
</reference>
<feature type="compositionally biased region" description="Basic and acidic residues" evidence="1">
    <location>
        <begin position="154"/>
        <end position="164"/>
    </location>
</feature>
<dbReference type="PANTHER" id="PTHR47843">
    <property type="entry name" value="BTB DOMAIN-CONTAINING PROTEIN-RELATED"/>
    <property type="match status" value="1"/>
</dbReference>
<feature type="region of interest" description="Disordered" evidence="1">
    <location>
        <begin position="151"/>
        <end position="180"/>
    </location>
</feature>
<sequence length="278" mass="31972">MPPIDDLPLEEQVISFRDIVTLFVGPEKTKYSIHKTLLQDTRFFELAFSGPYKETQTQEIWLQDETPATMTFFAGYLYRKNIPTGNTQQYLNDLYDFYIFAEKIDHRNLMDATMDMMRLTSHTFDKYIDTDLLVKVYNNTFAGSGLRKAVAGSEEVHGRPETTESRSLAMKKRKSAVGDDSVMEMHEEIVEMEKGEDEMMEDENVDGEPMAEEEITDDENVDGWPMAEEDLTEDENVDEEPMEDSEGEYEEDLEASLAAMKKELAADRVGEVEVEEEL</sequence>
<dbReference type="Proteomes" id="UP000005446">
    <property type="component" value="Unassembled WGS sequence"/>
</dbReference>